<feature type="region of interest" description="Disordered" evidence="1">
    <location>
        <begin position="16"/>
        <end position="42"/>
    </location>
</feature>
<gene>
    <name evidence="2" type="primary">RUP1</name>
    <name evidence="2" type="ORF">FIM1_1430</name>
</gene>
<dbReference type="EMBL" id="CP015055">
    <property type="protein sequence ID" value="QGN14760.1"/>
    <property type="molecule type" value="Genomic_DNA"/>
</dbReference>
<reference evidence="2 3" key="2">
    <citation type="submission" date="2019-11" db="EMBL/GenBank/DDBJ databases">
        <authorList>
            <person name="Lu H."/>
        </authorList>
    </citation>
    <scope>NUCLEOTIDE SEQUENCE [LARGE SCALE GENOMIC DNA]</scope>
    <source>
        <strain evidence="2 3">FIM1</strain>
    </source>
</reference>
<evidence type="ECO:0000313" key="3">
    <source>
        <dbReference type="Proteomes" id="UP000422736"/>
    </source>
</evidence>
<dbReference type="InterPro" id="IPR055335">
    <property type="entry name" value="Ucp6/RUP1"/>
</dbReference>
<sequence length="579" mass="64946">MSGPPDMILNNDLSLGTLQDVGSDSSRASDGAAPSDSSDSVLDAEPVSKFTSILDCPVDECIKDDSSQLVNIVPAGFSALLESYFSLFALCIAINVPSQFLKPDFRELPYNEQWFKGDTVAASPYCLVHRDSGPQFVEKSEVVGNELLETQPQLIPRFQRLIAVANSLDSKRSFVSAKLISSGVDVNVTQALRSFDHLSEVFPQFIMNLHTENDMCLKGPNATSKLFNSRALHRPSVAEPFQPTSLSVLNFSPENYAPTLYEMFNPMLLPEEEDEEEEEDEQVDGNSPGNGGSRTRYAIENAFDFLAPVFTIIFDDMDESTEEVNLSHGVEMPMEFYPQLYTKNALEQVVIPVLQERQELRDTNKAKLNKMTSLQSFQGKQIKSFLNSSINYLDEIQLGDDPTRSKELRDHLQHISDELSTKKRELLVQYTELQKQITQLSFERPSDRIIELARQRGVIDEPYVLRLAALSPYDYLIARNVSNNDKHSSSGSNSAESPWLRVVTDFGSTTITQHPLTETEAQDVIKSATRHASETPILFVYIKKDSIEPVSEIRRALAGNQPLADFLQKDFDFLSRLML</sequence>
<feature type="region of interest" description="Disordered" evidence="1">
    <location>
        <begin position="272"/>
        <end position="294"/>
    </location>
</feature>
<name>A0ABX6ER25_KLUMA</name>
<feature type="compositionally biased region" description="Low complexity" evidence="1">
    <location>
        <begin position="23"/>
        <end position="40"/>
    </location>
</feature>
<dbReference type="Proteomes" id="UP000422736">
    <property type="component" value="Chromosome 2"/>
</dbReference>
<dbReference type="PANTHER" id="PTHR39597:SF1">
    <property type="entry name" value="UBA DOMAIN-CONTAINING PROTEIN RUP1"/>
    <property type="match status" value="1"/>
</dbReference>
<dbReference type="PANTHER" id="PTHR39597">
    <property type="entry name" value="UBA DOMAIN-CONTAINING PROTEIN RUP1"/>
    <property type="match status" value="1"/>
</dbReference>
<evidence type="ECO:0000256" key="1">
    <source>
        <dbReference type="SAM" id="MobiDB-lite"/>
    </source>
</evidence>
<organism evidence="2 3">
    <name type="scientific">Kluyveromyces marxianus</name>
    <name type="common">Yeast</name>
    <name type="synonym">Candida kefyr</name>
    <dbReference type="NCBI Taxonomy" id="4911"/>
    <lineage>
        <taxon>Eukaryota</taxon>
        <taxon>Fungi</taxon>
        <taxon>Dikarya</taxon>
        <taxon>Ascomycota</taxon>
        <taxon>Saccharomycotina</taxon>
        <taxon>Saccharomycetes</taxon>
        <taxon>Saccharomycetales</taxon>
        <taxon>Saccharomycetaceae</taxon>
        <taxon>Kluyveromyces</taxon>
    </lineage>
</organism>
<keyword evidence="3" id="KW-1185">Reference proteome</keyword>
<reference evidence="2 3" key="1">
    <citation type="submission" date="2016-03" db="EMBL/GenBank/DDBJ databases">
        <title>How can Kluyveromyces marxianus grow so fast - potential evolutionary course in Saccharomyces Complex revealed by comparative genomics.</title>
        <authorList>
            <person name="Mo W."/>
            <person name="Lu W."/>
            <person name="Yang X."/>
            <person name="Qi J."/>
            <person name="Lv H."/>
        </authorList>
    </citation>
    <scope>NUCLEOTIDE SEQUENCE [LARGE SCALE GENOMIC DNA]</scope>
    <source>
        <strain evidence="2 3">FIM1</strain>
    </source>
</reference>
<proteinExistence type="predicted"/>
<protein>
    <submittedName>
        <fullName evidence="2">Protein RUP1</fullName>
    </submittedName>
</protein>
<evidence type="ECO:0000313" key="2">
    <source>
        <dbReference type="EMBL" id="QGN14760.1"/>
    </source>
</evidence>
<feature type="compositionally biased region" description="Acidic residues" evidence="1">
    <location>
        <begin position="272"/>
        <end position="283"/>
    </location>
</feature>
<accession>A0ABX6ER25</accession>